<dbReference type="AlphaFoldDB" id="A0A7W6EEP6"/>
<dbReference type="Pfam" id="PF05958">
    <property type="entry name" value="tRNA_U5-meth_tr"/>
    <property type="match status" value="1"/>
</dbReference>
<dbReference type="GO" id="GO:0070041">
    <property type="term" value="F:rRNA (uridine-C5-)-methyltransferase activity"/>
    <property type="evidence" value="ECO:0007669"/>
    <property type="project" value="TreeGrafter"/>
</dbReference>
<evidence type="ECO:0000256" key="5">
    <source>
        <dbReference type="ARBA" id="ARBA00023014"/>
    </source>
</evidence>
<feature type="binding site" evidence="6">
    <location>
        <position position="270"/>
    </location>
    <ligand>
        <name>S-adenosyl-L-methionine</name>
        <dbReference type="ChEBI" id="CHEBI:59789"/>
    </ligand>
</feature>
<sequence>MNGLSSAVTDMRLTIDRLGARGDGIADTPDGPVYVPYALPGETVSVGLPAPDPVEGRAARSSHGRVEARANLIAIDTPSPDRRAPDCALFTRCGGCSAQHMAEPTYRDWKRDSVVTALSRARLDIDIGPLVDAHGSGRRRVTFHARRKDGVDAVGFMAARSHNLISIDHCPVLDPALDRAPQVALDVARLLLPKGKPLDVQITATSGGLDVDVRGYGQAGEGIRRTLTQAAERLDLARLSIHGDRIVERRAPSVPMGKGHVVLPAGGFLQATTLGEDTLARLVLEACVEAPRRIRRVADLFAGCGPFALRLTEIAEVHAVESAAPALAALDRAFRATPGLRRITTETRDLFRRPLLPSELKTYDAVVFDPPRAGAEAQAHELARSTVPLVIAVSCDAGTFARDTKILIDGGYTPIRITPVDQFRYSAHVETVGVFFRPGIKRSSRV</sequence>
<dbReference type="GO" id="GO:0070475">
    <property type="term" value="P:rRNA base methylation"/>
    <property type="evidence" value="ECO:0007669"/>
    <property type="project" value="TreeGrafter"/>
</dbReference>
<dbReference type="InterPro" id="IPR030390">
    <property type="entry name" value="MeTrfase_TrmA_AS"/>
</dbReference>
<keyword evidence="3 6" id="KW-0808">Transferase</keyword>
<keyword evidence="1" id="KW-0408">Iron</keyword>
<dbReference type="Gene3D" id="2.40.50.140">
    <property type="entry name" value="Nucleic acid-binding proteins"/>
    <property type="match status" value="1"/>
</dbReference>
<dbReference type="PANTHER" id="PTHR11061:SF49">
    <property type="entry name" value="23S RRNA (URACIL(1939)-C(5))-METHYLTRANSFERASE RLMD"/>
    <property type="match status" value="1"/>
</dbReference>
<dbReference type="Gene3D" id="3.40.50.150">
    <property type="entry name" value="Vaccinia Virus protein VP39"/>
    <property type="match status" value="1"/>
</dbReference>
<evidence type="ECO:0000313" key="8">
    <source>
        <dbReference type="EMBL" id="MBB3808265.1"/>
    </source>
</evidence>
<keyword evidence="2 6" id="KW-0489">Methyltransferase</keyword>
<dbReference type="Gene3D" id="2.40.50.1070">
    <property type="match status" value="1"/>
</dbReference>
<dbReference type="EMBL" id="JACICC010000001">
    <property type="protein sequence ID" value="MBB3808265.1"/>
    <property type="molecule type" value="Genomic_DNA"/>
</dbReference>
<accession>A0A7W6EEP6</accession>
<evidence type="ECO:0000256" key="3">
    <source>
        <dbReference type="ARBA" id="ARBA00022679"/>
    </source>
</evidence>
<evidence type="ECO:0000256" key="6">
    <source>
        <dbReference type="PROSITE-ProRule" id="PRU01024"/>
    </source>
</evidence>
<dbReference type="EC" id="2.1.1.190" evidence="8"/>
<comment type="caution">
    <text evidence="8">The sequence shown here is derived from an EMBL/GenBank/DDBJ whole genome shotgun (WGS) entry which is preliminary data.</text>
</comment>
<keyword evidence="5" id="KW-0411">Iron-sulfur</keyword>
<feature type="binding site" evidence="6">
    <location>
        <position position="301"/>
    </location>
    <ligand>
        <name>S-adenosyl-L-methionine</name>
        <dbReference type="ChEBI" id="CHEBI:59789"/>
    </ligand>
</feature>
<dbReference type="RefSeq" id="WP_183750282.1">
    <property type="nucleotide sequence ID" value="NZ_JACICC010000001.1"/>
</dbReference>
<dbReference type="InterPro" id="IPR010280">
    <property type="entry name" value="U5_MeTrfase_fam"/>
</dbReference>
<evidence type="ECO:0000256" key="1">
    <source>
        <dbReference type="ARBA" id="ARBA00022485"/>
    </source>
</evidence>
<proteinExistence type="inferred from homology"/>
<comment type="similarity">
    <text evidence="6">Belongs to the class I-like SAM-binding methyltransferase superfamily. RNA M5U methyltransferase family.</text>
</comment>
<evidence type="ECO:0000256" key="4">
    <source>
        <dbReference type="ARBA" id="ARBA00022691"/>
    </source>
</evidence>
<protein>
    <submittedName>
        <fullName evidence="8">23S rRNA (Uracil1939-C5)-methyltransferase</fullName>
        <ecNumber evidence="8">2.1.1.190</ecNumber>
    </submittedName>
</protein>
<dbReference type="PANTHER" id="PTHR11061">
    <property type="entry name" value="RNA M5U METHYLTRANSFERASE"/>
    <property type="match status" value="1"/>
</dbReference>
<name>A0A7W6EEP6_9HYPH</name>
<feature type="binding site" evidence="6">
    <location>
        <position position="369"/>
    </location>
    <ligand>
        <name>S-adenosyl-L-methionine</name>
        <dbReference type="ChEBI" id="CHEBI:59789"/>
    </ligand>
</feature>
<dbReference type="SUPFAM" id="SSF50249">
    <property type="entry name" value="Nucleic acid-binding proteins"/>
    <property type="match status" value="1"/>
</dbReference>
<feature type="active site" evidence="7">
    <location>
        <position position="395"/>
    </location>
</feature>
<keyword evidence="1" id="KW-0004">4Fe-4S</keyword>
<evidence type="ECO:0000256" key="2">
    <source>
        <dbReference type="ARBA" id="ARBA00022603"/>
    </source>
</evidence>
<gene>
    <name evidence="8" type="ORF">FHS81_000319</name>
</gene>
<dbReference type="SUPFAM" id="SSF53335">
    <property type="entry name" value="S-adenosyl-L-methionine-dependent methyltransferases"/>
    <property type="match status" value="1"/>
</dbReference>
<organism evidence="8 9">
    <name type="scientific">Pseudochelatococcus contaminans</name>
    <dbReference type="NCBI Taxonomy" id="1538103"/>
    <lineage>
        <taxon>Bacteria</taxon>
        <taxon>Pseudomonadati</taxon>
        <taxon>Pseudomonadota</taxon>
        <taxon>Alphaproteobacteria</taxon>
        <taxon>Hyphomicrobiales</taxon>
        <taxon>Chelatococcaceae</taxon>
        <taxon>Pseudochelatococcus</taxon>
    </lineage>
</organism>
<keyword evidence="1" id="KW-0479">Metal-binding</keyword>
<dbReference type="InterPro" id="IPR029063">
    <property type="entry name" value="SAM-dependent_MTases_sf"/>
</dbReference>
<keyword evidence="4 6" id="KW-0949">S-adenosyl-L-methionine</keyword>
<keyword evidence="9" id="KW-1185">Reference proteome</keyword>
<dbReference type="PROSITE" id="PS51687">
    <property type="entry name" value="SAM_MT_RNA_M5U"/>
    <property type="match status" value="1"/>
</dbReference>
<evidence type="ECO:0000256" key="7">
    <source>
        <dbReference type="PROSITE-ProRule" id="PRU10015"/>
    </source>
</evidence>
<dbReference type="InterPro" id="IPR012340">
    <property type="entry name" value="NA-bd_OB-fold"/>
</dbReference>
<evidence type="ECO:0000313" key="9">
    <source>
        <dbReference type="Proteomes" id="UP000537592"/>
    </source>
</evidence>
<dbReference type="GO" id="GO:0051539">
    <property type="term" value="F:4 iron, 4 sulfur cluster binding"/>
    <property type="evidence" value="ECO:0007669"/>
    <property type="project" value="UniProtKB-KW"/>
</dbReference>
<feature type="binding site" evidence="6">
    <location>
        <position position="321"/>
    </location>
    <ligand>
        <name>S-adenosyl-L-methionine</name>
        <dbReference type="ChEBI" id="CHEBI:59789"/>
    </ligand>
</feature>
<dbReference type="Proteomes" id="UP000537592">
    <property type="component" value="Unassembled WGS sequence"/>
</dbReference>
<feature type="active site" description="Nucleophile" evidence="6">
    <location>
        <position position="395"/>
    </location>
</feature>
<reference evidence="8 9" key="1">
    <citation type="submission" date="2020-08" db="EMBL/GenBank/DDBJ databases">
        <title>Genomic Encyclopedia of Type Strains, Phase IV (KMG-IV): sequencing the most valuable type-strain genomes for metagenomic binning, comparative biology and taxonomic classification.</title>
        <authorList>
            <person name="Goeker M."/>
        </authorList>
    </citation>
    <scope>NUCLEOTIDE SEQUENCE [LARGE SCALE GENOMIC DNA]</scope>
    <source>
        <strain evidence="8 9">DSM 28760</strain>
    </source>
</reference>
<dbReference type="PROSITE" id="PS01230">
    <property type="entry name" value="TRMA_1"/>
    <property type="match status" value="1"/>
</dbReference>
<dbReference type="CDD" id="cd02440">
    <property type="entry name" value="AdoMet_MTases"/>
    <property type="match status" value="1"/>
</dbReference>